<dbReference type="AlphaFoldDB" id="M8BDM6"/>
<feature type="domain" description="Beta-lactamase-related" evidence="2">
    <location>
        <begin position="55"/>
        <end position="408"/>
    </location>
</feature>
<evidence type="ECO:0000313" key="3">
    <source>
        <dbReference type="EnsemblPlants" id="EMT12091"/>
    </source>
</evidence>
<dbReference type="EnsemblPlants" id="EMT12091">
    <property type="protein sequence ID" value="EMT12091"/>
    <property type="gene ID" value="F775_11903"/>
</dbReference>
<dbReference type="InterPro" id="IPR052907">
    <property type="entry name" value="Beta-lactamase/esterase"/>
</dbReference>
<dbReference type="PANTHER" id="PTHR43319:SF3">
    <property type="entry name" value="BETA-LACTAMASE-RELATED DOMAIN-CONTAINING PROTEIN"/>
    <property type="match status" value="1"/>
</dbReference>
<dbReference type="PANTHER" id="PTHR43319">
    <property type="entry name" value="BETA-LACTAMASE-RELATED"/>
    <property type="match status" value="1"/>
</dbReference>
<accession>M8BDM6</accession>
<protein>
    <recommendedName>
        <fullName evidence="2">Beta-lactamase-related domain-containing protein</fullName>
    </recommendedName>
</protein>
<dbReference type="InterPro" id="IPR012338">
    <property type="entry name" value="Beta-lactam/transpept-like"/>
</dbReference>
<evidence type="ECO:0000259" key="2">
    <source>
        <dbReference type="Pfam" id="PF00144"/>
    </source>
</evidence>
<dbReference type="ExpressionAtlas" id="M8BDM6">
    <property type="expression patterns" value="baseline"/>
</dbReference>
<dbReference type="PROSITE" id="PS51257">
    <property type="entry name" value="PROKAR_LIPOPROTEIN"/>
    <property type="match status" value="1"/>
</dbReference>
<name>M8BDM6_AEGTA</name>
<feature type="region of interest" description="Disordered" evidence="1">
    <location>
        <begin position="261"/>
        <end position="335"/>
    </location>
</feature>
<dbReference type="InterPro" id="IPR001466">
    <property type="entry name" value="Beta-lactam-related"/>
</dbReference>
<evidence type="ECO:0000256" key="1">
    <source>
        <dbReference type="SAM" id="MobiDB-lite"/>
    </source>
</evidence>
<organism evidence="3">
    <name type="scientific">Aegilops tauschii</name>
    <name type="common">Tausch's goatgrass</name>
    <name type="synonym">Aegilops squarrosa</name>
    <dbReference type="NCBI Taxonomy" id="37682"/>
    <lineage>
        <taxon>Eukaryota</taxon>
        <taxon>Viridiplantae</taxon>
        <taxon>Streptophyta</taxon>
        <taxon>Embryophyta</taxon>
        <taxon>Tracheophyta</taxon>
        <taxon>Spermatophyta</taxon>
        <taxon>Magnoliopsida</taxon>
        <taxon>Liliopsida</taxon>
        <taxon>Poales</taxon>
        <taxon>Poaceae</taxon>
        <taxon>BOP clade</taxon>
        <taxon>Pooideae</taxon>
        <taxon>Triticodae</taxon>
        <taxon>Triticeae</taxon>
        <taxon>Triticinae</taxon>
        <taxon>Aegilops</taxon>
    </lineage>
</organism>
<dbReference type="Gene3D" id="3.40.710.10">
    <property type="entry name" value="DD-peptidase/beta-lactamase superfamily"/>
    <property type="match status" value="2"/>
</dbReference>
<dbReference type="Pfam" id="PF00144">
    <property type="entry name" value="Beta-lactamase"/>
    <property type="match status" value="1"/>
</dbReference>
<dbReference type="SUPFAM" id="SSF56601">
    <property type="entry name" value="beta-lactamase/transpeptidase-like"/>
    <property type="match status" value="1"/>
</dbReference>
<reference evidence="3" key="1">
    <citation type="submission" date="2015-06" db="UniProtKB">
        <authorList>
            <consortium name="EnsemblPlants"/>
        </authorList>
    </citation>
    <scope>IDENTIFICATION</scope>
</reference>
<proteinExistence type="predicted"/>
<sequence>MGRTDALLRRAAEQTLSAVASTPGFTLCGCYWKHPLLVEKKVSLYKSHTFFDIMKLKYEETVADIWPKFGTNKKELIKVHHLLNHTSGLHNALGDVVKTDPMSVCDWEEMLDQIAKSTPETEPGSSQIYHYLSFGWLCGGLIEHASGRKFQEILEEAIVHPLHIEGELYVGIPPGVESRLATLTVDMEEIQKLQGIKPGPDVPPELLSGIAQMAAGVPAMFNTLNVRRAIIPAANGHLSARALARYYAALAAGGALPPPHSSNAKPLLGSHVHTPAFPTAATSKKKKKGSAKKSSGSSSSMEKVEYAQLRTSDADSEVSVAASGSTGGRLFSNRGHGSTDAFMGVGAYSGLIQPNGKQPTGELSLGVWRCGRPGAPPTGFGHSGMGGSNGFCDPEHGFAIAVTVNKMALGSVTRRVVRFVCEELGVPVPDEFSVSGEKGPDMVLNLAPPAE</sequence>